<dbReference type="SUPFAM" id="SSF49464">
    <property type="entry name" value="Carboxypeptidase regulatory domain-like"/>
    <property type="match status" value="1"/>
</dbReference>
<accession>A0A517WPH7</accession>
<dbReference type="RefSeq" id="WP_145170857.1">
    <property type="nucleotide sequence ID" value="NZ_CP037422.1"/>
</dbReference>
<gene>
    <name evidence="1" type="ORF">V202x_04920</name>
</gene>
<protein>
    <recommendedName>
        <fullName evidence="3">Nickel uptake substrate-specific transmembrane region</fullName>
    </recommendedName>
</protein>
<dbReference type="EMBL" id="CP037422">
    <property type="protein sequence ID" value="QDU07142.1"/>
    <property type="molecule type" value="Genomic_DNA"/>
</dbReference>
<proteinExistence type="predicted"/>
<dbReference type="InterPro" id="IPR008969">
    <property type="entry name" value="CarboxyPept-like_regulatory"/>
</dbReference>
<dbReference type="AlphaFoldDB" id="A0A517WPH7"/>
<organism evidence="1 2">
    <name type="scientific">Gimesia aquarii</name>
    <dbReference type="NCBI Taxonomy" id="2527964"/>
    <lineage>
        <taxon>Bacteria</taxon>
        <taxon>Pseudomonadati</taxon>
        <taxon>Planctomycetota</taxon>
        <taxon>Planctomycetia</taxon>
        <taxon>Planctomycetales</taxon>
        <taxon>Planctomycetaceae</taxon>
        <taxon>Gimesia</taxon>
    </lineage>
</organism>
<evidence type="ECO:0008006" key="3">
    <source>
        <dbReference type="Google" id="ProtNLM"/>
    </source>
</evidence>
<dbReference type="OrthoDB" id="279896at2"/>
<keyword evidence="2" id="KW-1185">Reference proteome</keyword>
<evidence type="ECO:0000313" key="2">
    <source>
        <dbReference type="Proteomes" id="UP000318384"/>
    </source>
</evidence>
<reference evidence="1 2" key="1">
    <citation type="submission" date="2019-03" db="EMBL/GenBank/DDBJ databases">
        <title>Deep-cultivation of Planctomycetes and their phenomic and genomic characterization uncovers novel biology.</title>
        <authorList>
            <person name="Wiegand S."/>
            <person name="Jogler M."/>
            <person name="Boedeker C."/>
            <person name="Pinto D."/>
            <person name="Vollmers J."/>
            <person name="Rivas-Marin E."/>
            <person name="Kohn T."/>
            <person name="Peeters S.H."/>
            <person name="Heuer A."/>
            <person name="Rast P."/>
            <person name="Oberbeckmann S."/>
            <person name="Bunk B."/>
            <person name="Jeske O."/>
            <person name="Meyerdierks A."/>
            <person name="Storesund J.E."/>
            <person name="Kallscheuer N."/>
            <person name="Luecker S."/>
            <person name="Lage O.M."/>
            <person name="Pohl T."/>
            <person name="Merkel B.J."/>
            <person name="Hornburger P."/>
            <person name="Mueller R.-W."/>
            <person name="Bruemmer F."/>
            <person name="Labrenz M."/>
            <person name="Spormann A.M."/>
            <person name="Op den Camp H."/>
            <person name="Overmann J."/>
            <person name="Amann R."/>
            <person name="Jetten M.S.M."/>
            <person name="Mascher T."/>
            <person name="Medema M.H."/>
            <person name="Devos D.P."/>
            <person name="Kaster A.-K."/>
            <person name="Ovreas L."/>
            <person name="Rohde M."/>
            <person name="Galperin M.Y."/>
            <person name="Jogler C."/>
        </authorList>
    </citation>
    <scope>NUCLEOTIDE SEQUENCE [LARGE SCALE GENOMIC DNA]</scope>
    <source>
        <strain evidence="1 2">V202</strain>
    </source>
</reference>
<evidence type="ECO:0000313" key="1">
    <source>
        <dbReference type="EMBL" id="QDU07142.1"/>
    </source>
</evidence>
<sequence length="135" mass="14263">MSRIQSIGLILLVLNLTGCGDSGPELGVVTGVVFENGSPISGAMIEFFPEEGITSTGITDEEGKYSLKYNDRVGAVVGRHSVQITPGMAAITNPDLESNQEAPPMKSPPKTIILPEKITVESGKNNIDLKLPGKK</sequence>
<dbReference type="Proteomes" id="UP000318384">
    <property type="component" value="Chromosome"/>
</dbReference>
<name>A0A517WPH7_9PLAN</name>